<dbReference type="InterPro" id="IPR023198">
    <property type="entry name" value="PGP-like_dom2"/>
</dbReference>
<dbReference type="SFLD" id="SFLDG01135">
    <property type="entry name" value="C1.5.6:_HAD__Beta-PGM__Phospha"/>
    <property type="match status" value="1"/>
</dbReference>
<dbReference type="InterPro" id="IPR036412">
    <property type="entry name" value="HAD-like_sf"/>
</dbReference>
<dbReference type="SFLD" id="SFLDS00003">
    <property type="entry name" value="Haloacid_Dehalogenase"/>
    <property type="match status" value="1"/>
</dbReference>
<evidence type="ECO:0000313" key="1">
    <source>
        <dbReference type="EMBL" id="UWP60600.1"/>
    </source>
</evidence>
<organism evidence="1 2">
    <name type="scientific">Ruminococcus gauvreauii</name>
    <dbReference type="NCBI Taxonomy" id="438033"/>
    <lineage>
        <taxon>Bacteria</taxon>
        <taxon>Bacillati</taxon>
        <taxon>Bacillota</taxon>
        <taxon>Clostridia</taxon>
        <taxon>Eubacteriales</taxon>
        <taxon>Oscillospiraceae</taxon>
        <taxon>Ruminococcus</taxon>
    </lineage>
</organism>
<keyword evidence="2" id="KW-1185">Reference proteome</keyword>
<dbReference type="InterPro" id="IPR041492">
    <property type="entry name" value="HAD_2"/>
</dbReference>
<dbReference type="NCBIfam" id="TIGR01509">
    <property type="entry name" value="HAD-SF-IA-v3"/>
    <property type="match status" value="1"/>
</dbReference>
<dbReference type="Pfam" id="PF13419">
    <property type="entry name" value="HAD_2"/>
    <property type="match status" value="1"/>
</dbReference>
<gene>
    <name evidence="1" type="ORF">NQ502_06105</name>
</gene>
<proteinExistence type="predicted"/>
<dbReference type="SUPFAM" id="SSF56784">
    <property type="entry name" value="HAD-like"/>
    <property type="match status" value="1"/>
</dbReference>
<reference evidence="1" key="1">
    <citation type="journal article" date="2022" name="Cell">
        <title>Design, construction, and in vivo augmentation of a complex gut microbiome.</title>
        <authorList>
            <person name="Cheng A.G."/>
            <person name="Ho P.Y."/>
            <person name="Aranda-Diaz A."/>
            <person name="Jain S."/>
            <person name="Yu F.B."/>
            <person name="Meng X."/>
            <person name="Wang M."/>
            <person name="Iakiviak M."/>
            <person name="Nagashima K."/>
            <person name="Zhao A."/>
            <person name="Murugkar P."/>
            <person name="Patil A."/>
            <person name="Atabakhsh K."/>
            <person name="Weakley A."/>
            <person name="Yan J."/>
            <person name="Brumbaugh A.R."/>
            <person name="Higginbottom S."/>
            <person name="Dimas A."/>
            <person name="Shiver A.L."/>
            <person name="Deutschbauer A."/>
            <person name="Neff N."/>
            <person name="Sonnenburg J.L."/>
            <person name="Huang K.C."/>
            <person name="Fischbach M.A."/>
        </authorList>
    </citation>
    <scope>NUCLEOTIDE SEQUENCE</scope>
    <source>
        <strain evidence="1">DSM 19829</strain>
    </source>
</reference>
<dbReference type="Proteomes" id="UP001060164">
    <property type="component" value="Chromosome"/>
</dbReference>
<protein>
    <submittedName>
        <fullName evidence="1">HAD family phosphatase</fullName>
    </submittedName>
</protein>
<sequence>MKGRRIDAVVFDMDGIMFDSERIVQYSWDIVGEKMGYGKLGHHIYHTMGLNVVKREAYFKSCFGDGFPFAQFCEEYRKVFQAYVDENGLSVKEGLYELLRFLKEENIKRAVATSSSHDRTLKNLKGAGILEDFQAVITGGMVAEAKPSPEIYLKACAALEVPPDKALALEDSYNGIRSAHDAGMKVVMIPDLLTDSSPVDDLIDAKLGTLSEVARWMNIVPEN</sequence>
<dbReference type="Gene3D" id="1.10.150.240">
    <property type="entry name" value="Putative phosphatase, domain 2"/>
    <property type="match status" value="1"/>
</dbReference>
<dbReference type="EMBL" id="CP102290">
    <property type="protein sequence ID" value="UWP60600.1"/>
    <property type="molecule type" value="Genomic_DNA"/>
</dbReference>
<dbReference type="PANTHER" id="PTHR18901">
    <property type="entry name" value="2-DEOXYGLUCOSE-6-PHOSPHATE PHOSPHATASE 2"/>
    <property type="match status" value="1"/>
</dbReference>
<dbReference type="PANTHER" id="PTHR18901:SF38">
    <property type="entry name" value="PSEUDOURIDINE-5'-PHOSPHATASE"/>
    <property type="match status" value="1"/>
</dbReference>
<dbReference type="InterPro" id="IPR006439">
    <property type="entry name" value="HAD-SF_hydro_IA"/>
</dbReference>
<name>A0ABY5VJ53_9FIRM</name>
<dbReference type="Gene3D" id="3.40.50.1000">
    <property type="entry name" value="HAD superfamily/HAD-like"/>
    <property type="match status" value="1"/>
</dbReference>
<dbReference type="RefSeq" id="WP_044983696.1">
    <property type="nucleotide sequence ID" value="NZ_CABLBR010000002.1"/>
</dbReference>
<dbReference type="InterPro" id="IPR023214">
    <property type="entry name" value="HAD_sf"/>
</dbReference>
<accession>A0ABY5VJ53</accession>
<dbReference type="SFLD" id="SFLDG01129">
    <property type="entry name" value="C1.5:_HAD__Beta-PGM__Phosphata"/>
    <property type="match status" value="1"/>
</dbReference>
<dbReference type="CDD" id="cd07505">
    <property type="entry name" value="HAD_BPGM-like"/>
    <property type="match status" value="1"/>
</dbReference>
<evidence type="ECO:0000313" key="2">
    <source>
        <dbReference type="Proteomes" id="UP001060164"/>
    </source>
</evidence>